<feature type="coiled-coil region" evidence="1">
    <location>
        <begin position="77"/>
        <end position="104"/>
    </location>
</feature>
<gene>
    <name evidence="3" type="ORF">APLA_LOCUS8452</name>
</gene>
<dbReference type="Proteomes" id="UP000494256">
    <property type="component" value="Unassembled WGS sequence"/>
</dbReference>
<feature type="compositionally biased region" description="Basic residues" evidence="2">
    <location>
        <begin position="209"/>
        <end position="221"/>
    </location>
</feature>
<evidence type="ECO:0000256" key="2">
    <source>
        <dbReference type="SAM" id="MobiDB-lite"/>
    </source>
</evidence>
<accession>A0A8S0ZW22</accession>
<dbReference type="OrthoDB" id="411823at2759"/>
<name>A0A8S0ZW22_ARCPL</name>
<comment type="caution">
    <text evidence="3">The sequence shown here is derived from an EMBL/GenBank/DDBJ whole genome shotgun (WGS) entry which is preliminary data.</text>
</comment>
<dbReference type="AlphaFoldDB" id="A0A8S0ZW22"/>
<dbReference type="EMBL" id="CADEBD010000308">
    <property type="protein sequence ID" value="CAB3238991.1"/>
    <property type="molecule type" value="Genomic_DNA"/>
</dbReference>
<reference evidence="3 4" key="1">
    <citation type="submission" date="2020-04" db="EMBL/GenBank/DDBJ databases">
        <authorList>
            <person name="Wallbank WR R."/>
            <person name="Pardo Diaz C."/>
            <person name="Kozak K."/>
            <person name="Martin S."/>
            <person name="Jiggins C."/>
            <person name="Moest M."/>
            <person name="Warren A I."/>
            <person name="Byers J.R.P. K."/>
            <person name="Montejo-Kovacevich G."/>
            <person name="Yen C E."/>
        </authorList>
    </citation>
    <scope>NUCLEOTIDE SEQUENCE [LARGE SCALE GENOMIC DNA]</scope>
</reference>
<protein>
    <submittedName>
        <fullName evidence="3">Uncharacterized protein</fullName>
    </submittedName>
</protein>
<proteinExistence type="predicted"/>
<sequence>MLSLKQNIYGRDALRSSRKFVSTLSPIVTPTILNHQLPNSEGIDELESEDNGYNELDFSHLLPESLDKKTLRTEDFLEHEENVEESLANQQNRLEDKIVDLRSLSHHIKIPDINELQGVSKHNCSCSRHATFSHGSQSTYSQRPNGYIGTTLSYPFMPIYLPSYQHYFHYLPSFVMDYTEPALNYVYDDDNNDDGVESNSEEEEDHTHSAKPTKRRKKKNKCRAEQENLFKIEYDLLPRPTTIKERTTVEDNKSKSKQLLSDILTGLSLGFLAVQKLARKKVIK</sequence>
<keyword evidence="1" id="KW-0175">Coiled coil</keyword>
<organism evidence="3 4">
    <name type="scientific">Arctia plantaginis</name>
    <name type="common">Wood tiger moth</name>
    <name type="synonym">Phalaena plantaginis</name>
    <dbReference type="NCBI Taxonomy" id="874455"/>
    <lineage>
        <taxon>Eukaryota</taxon>
        <taxon>Metazoa</taxon>
        <taxon>Ecdysozoa</taxon>
        <taxon>Arthropoda</taxon>
        <taxon>Hexapoda</taxon>
        <taxon>Insecta</taxon>
        <taxon>Pterygota</taxon>
        <taxon>Neoptera</taxon>
        <taxon>Endopterygota</taxon>
        <taxon>Lepidoptera</taxon>
        <taxon>Glossata</taxon>
        <taxon>Ditrysia</taxon>
        <taxon>Noctuoidea</taxon>
        <taxon>Erebidae</taxon>
        <taxon>Arctiinae</taxon>
        <taxon>Arctia</taxon>
    </lineage>
</organism>
<feature type="region of interest" description="Disordered" evidence="2">
    <location>
        <begin position="187"/>
        <end position="222"/>
    </location>
</feature>
<evidence type="ECO:0000313" key="3">
    <source>
        <dbReference type="EMBL" id="CAB3238991.1"/>
    </source>
</evidence>
<evidence type="ECO:0000256" key="1">
    <source>
        <dbReference type="SAM" id="Coils"/>
    </source>
</evidence>
<evidence type="ECO:0000313" key="4">
    <source>
        <dbReference type="Proteomes" id="UP000494256"/>
    </source>
</evidence>
<feature type="compositionally biased region" description="Acidic residues" evidence="2">
    <location>
        <begin position="187"/>
        <end position="204"/>
    </location>
</feature>